<comment type="caution">
    <text evidence="1">The sequence shown here is derived from an EMBL/GenBank/DDBJ whole genome shotgun (WGS) entry which is preliminary data.</text>
</comment>
<dbReference type="EMBL" id="JANSHE010005740">
    <property type="protein sequence ID" value="KAJ2969538.1"/>
    <property type="molecule type" value="Genomic_DNA"/>
</dbReference>
<gene>
    <name evidence="1" type="ORF">NUW54_g12940</name>
</gene>
<evidence type="ECO:0000313" key="2">
    <source>
        <dbReference type="Proteomes" id="UP001144978"/>
    </source>
</evidence>
<accession>A0ACC1MS52</accession>
<sequence>MPRISRKLRSLNVSFSAIKLTAPALSLSSVLSSCLALSNLAVFQVVFAASIPQILDEDLLTFAKAWPKLRTLRLACYSYRIHADAQGMAQVKQPTLGGLLSLAQYCPQLTELEIPILDITSVPPVSSIPAVGRTEMRKLRVTELRNGAAANLLHVALIIDLLFPSLAMKRRISLCGYNMGRCGRQSLKEPWDLVRALHAAIQERRALEDPTMASEILTEDSDDEDGDDSDDDDEDY</sequence>
<proteinExistence type="predicted"/>
<keyword evidence="2" id="KW-1185">Reference proteome</keyword>
<protein>
    <submittedName>
        <fullName evidence="1">Uncharacterized protein</fullName>
    </submittedName>
</protein>
<evidence type="ECO:0000313" key="1">
    <source>
        <dbReference type="EMBL" id="KAJ2969538.1"/>
    </source>
</evidence>
<dbReference type="Proteomes" id="UP001144978">
    <property type="component" value="Unassembled WGS sequence"/>
</dbReference>
<reference evidence="1" key="1">
    <citation type="submission" date="2022-08" db="EMBL/GenBank/DDBJ databases">
        <title>Genome Sequence of Pycnoporus sanguineus.</title>
        <authorList>
            <person name="Buettner E."/>
        </authorList>
    </citation>
    <scope>NUCLEOTIDE SEQUENCE</scope>
    <source>
        <strain evidence="1">CG-C14</strain>
    </source>
</reference>
<organism evidence="1 2">
    <name type="scientific">Trametes sanguinea</name>
    <dbReference type="NCBI Taxonomy" id="158606"/>
    <lineage>
        <taxon>Eukaryota</taxon>
        <taxon>Fungi</taxon>
        <taxon>Dikarya</taxon>
        <taxon>Basidiomycota</taxon>
        <taxon>Agaricomycotina</taxon>
        <taxon>Agaricomycetes</taxon>
        <taxon>Polyporales</taxon>
        <taxon>Polyporaceae</taxon>
        <taxon>Trametes</taxon>
    </lineage>
</organism>
<name>A0ACC1MS52_9APHY</name>